<name>A0A8S3UDW9_MYTED</name>
<dbReference type="InterPro" id="IPR011009">
    <property type="entry name" value="Kinase-like_dom_sf"/>
</dbReference>
<keyword evidence="1" id="KW-0723">Serine/threonine-protein kinase</keyword>
<keyword evidence="8" id="KW-1185">Reference proteome</keyword>
<dbReference type="PROSITE" id="PS00108">
    <property type="entry name" value="PROTEIN_KINASE_ST"/>
    <property type="match status" value="1"/>
</dbReference>
<evidence type="ECO:0000313" key="8">
    <source>
        <dbReference type="Proteomes" id="UP000683360"/>
    </source>
</evidence>
<accession>A0A8S3UDW9</accession>
<dbReference type="GO" id="GO:0005737">
    <property type="term" value="C:cytoplasm"/>
    <property type="evidence" value="ECO:0007669"/>
    <property type="project" value="TreeGrafter"/>
</dbReference>
<proteinExistence type="predicted"/>
<dbReference type="AlphaFoldDB" id="A0A8S3UDW9"/>
<keyword evidence="5" id="KW-0067">ATP-binding</keyword>
<dbReference type="InterPro" id="IPR008271">
    <property type="entry name" value="Ser/Thr_kinase_AS"/>
</dbReference>
<dbReference type="PROSITE" id="PS50011">
    <property type="entry name" value="PROTEIN_KINASE_DOM"/>
    <property type="match status" value="1"/>
</dbReference>
<dbReference type="EMBL" id="CAJPWZ010002631">
    <property type="protein sequence ID" value="CAG2242127.1"/>
    <property type="molecule type" value="Genomic_DNA"/>
</dbReference>
<dbReference type="GO" id="GO:0035556">
    <property type="term" value="P:intracellular signal transduction"/>
    <property type="evidence" value="ECO:0007669"/>
    <property type="project" value="TreeGrafter"/>
</dbReference>
<keyword evidence="3" id="KW-0547">Nucleotide-binding</keyword>
<gene>
    <name evidence="7" type="ORF">MEDL_54325</name>
</gene>
<dbReference type="SUPFAM" id="SSF56112">
    <property type="entry name" value="Protein kinase-like (PK-like)"/>
    <property type="match status" value="1"/>
</dbReference>
<organism evidence="7 8">
    <name type="scientific">Mytilus edulis</name>
    <name type="common">Blue mussel</name>
    <dbReference type="NCBI Taxonomy" id="6550"/>
    <lineage>
        <taxon>Eukaryota</taxon>
        <taxon>Metazoa</taxon>
        <taxon>Spiralia</taxon>
        <taxon>Lophotrochozoa</taxon>
        <taxon>Mollusca</taxon>
        <taxon>Bivalvia</taxon>
        <taxon>Autobranchia</taxon>
        <taxon>Pteriomorphia</taxon>
        <taxon>Mytilida</taxon>
        <taxon>Mytiloidea</taxon>
        <taxon>Mytilidae</taxon>
        <taxon>Mytilinae</taxon>
        <taxon>Mytilus</taxon>
    </lineage>
</organism>
<feature type="domain" description="Protein kinase" evidence="6">
    <location>
        <begin position="1"/>
        <end position="232"/>
    </location>
</feature>
<evidence type="ECO:0000256" key="3">
    <source>
        <dbReference type="ARBA" id="ARBA00022741"/>
    </source>
</evidence>
<dbReference type="PANTHER" id="PTHR24346">
    <property type="entry name" value="MAP/MICROTUBULE AFFINITY-REGULATING KINASE"/>
    <property type="match status" value="1"/>
</dbReference>
<evidence type="ECO:0000256" key="2">
    <source>
        <dbReference type="ARBA" id="ARBA00022679"/>
    </source>
</evidence>
<dbReference type="Pfam" id="PF00069">
    <property type="entry name" value="Pkinase"/>
    <property type="match status" value="1"/>
</dbReference>
<dbReference type="InterPro" id="IPR000719">
    <property type="entry name" value="Prot_kinase_dom"/>
</dbReference>
<comment type="caution">
    <text evidence="7">The sequence shown here is derived from an EMBL/GenBank/DDBJ whole genome shotgun (WGS) entry which is preliminary data.</text>
</comment>
<evidence type="ECO:0000256" key="1">
    <source>
        <dbReference type="ARBA" id="ARBA00022527"/>
    </source>
</evidence>
<dbReference type="GO" id="GO:0004674">
    <property type="term" value="F:protein serine/threonine kinase activity"/>
    <property type="evidence" value="ECO:0007669"/>
    <property type="project" value="UniProtKB-KW"/>
</dbReference>
<dbReference type="Proteomes" id="UP000683360">
    <property type="component" value="Unassembled WGS sequence"/>
</dbReference>
<evidence type="ECO:0000259" key="6">
    <source>
        <dbReference type="PROSITE" id="PS50011"/>
    </source>
</evidence>
<keyword evidence="2 7" id="KW-0808">Transferase</keyword>
<dbReference type="OrthoDB" id="193931at2759"/>
<dbReference type="GO" id="GO:0005524">
    <property type="term" value="F:ATP binding"/>
    <property type="evidence" value="ECO:0007669"/>
    <property type="project" value="UniProtKB-KW"/>
</dbReference>
<keyword evidence="4" id="KW-0418">Kinase</keyword>
<dbReference type="SMART" id="SM00220">
    <property type="entry name" value="S_TKc"/>
    <property type="match status" value="1"/>
</dbReference>
<protein>
    <submittedName>
        <fullName evidence="7">TSSK</fullName>
        <ecNumber evidence="7">2.7.11.1</ecNumber>
    </submittedName>
</protein>
<evidence type="ECO:0000313" key="7">
    <source>
        <dbReference type="EMBL" id="CAG2242127.1"/>
    </source>
</evidence>
<evidence type="ECO:0000256" key="4">
    <source>
        <dbReference type="ARBA" id="ARBA00022777"/>
    </source>
</evidence>
<dbReference type="EC" id="2.7.11.1" evidence="7"/>
<dbReference type="PANTHER" id="PTHR24346:SF82">
    <property type="entry name" value="KP78A-RELATED"/>
    <property type="match status" value="1"/>
</dbReference>
<reference evidence="7" key="1">
    <citation type="submission" date="2021-03" db="EMBL/GenBank/DDBJ databases">
        <authorList>
            <person name="Bekaert M."/>
        </authorList>
    </citation>
    <scope>NUCLEOTIDE SEQUENCE</scope>
</reference>
<evidence type="ECO:0000256" key="5">
    <source>
        <dbReference type="ARBA" id="ARBA00022840"/>
    </source>
</evidence>
<sequence>MEFLLNSGLSNVVALTEEVFSASSEVFGKVAIKKVLKTSTEFEAFLSLKHENIVEAIEIIEAEEFAFVLMEFAEFGDVFEYIMKNGLMSVEATLSVFSQVVKAVEYCHLNGIAHNDIKLENVLLSNGCVKLADFGFAKSTVVVAESEEFCGTLPYAAPEVIMGMEHNTMKADMWSMGVMLYVMLFSFPILEKNVLMPSQPQSLESFKYPLFPEITTGSVKGACLKDAFFPLC</sequence>
<dbReference type="Gene3D" id="1.10.510.10">
    <property type="entry name" value="Transferase(Phosphotransferase) domain 1"/>
    <property type="match status" value="1"/>
</dbReference>